<dbReference type="InterPro" id="IPR015421">
    <property type="entry name" value="PyrdxlP-dep_Trfase_major"/>
</dbReference>
<dbReference type="InterPro" id="IPR020578">
    <property type="entry name" value="Aminotrans_V_PyrdxlP_BS"/>
</dbReference>
<dbReference type="GO" id="GO:0019265">
    <property type="term" value="P:glycine biosynthetic process, by transamination of glyoxylate"/>
    <property type="evidence" value="ECO:0007669"/>
    <property type="project" value="TreeGrafter"/>
</dbReference>
<feature type="binding site" evidence="7">
    <location>
        <position position="338"/>
    </location>
    <ligand>
        <name>substrate</name>
    </ligand>
</feature>
<name>A0AAN1XYT8_UNVUL</name>
<gene>
    <name evidence="12" type="ORF">WPS_31560</name>
</gene>
<evidence type="ECO:0000313" key="12">
    <source>
        <dbReference type="EMBL" id="BDE07880.1"/>
    </source>
</evidence>
<comment type="cofactor">
    <cofactor evidence="1 8 10">
        <name>pyridoxal 5'-phosphate</name>
        <dbReference type="ChEBI" id="CHEBI:597326"/>
    </cofactor>
</comment>
<evidence type="ECO:0000256" key="7">
    <source>
        <dbReference type="PIRSR" id="PIRSR000524-1"/>
    </source>
</evidence>
<dbReference type="InterPro" id="IPR015424">
    <property type="entry name" value="PyrdxlP-dep_Trfase"/>
</dbReference>
<accession>A0AAN1XYT8</accession>
<dbReference type="InterPro" id="IPR000192">
    <property type="entry name" value="Aminotrans_V_dom"/>
</dbReference>
<dbReference type="Pfam" id="PF00266">
    <property type="entry name" value="Aminotran_5"/>
    <property type="match status" value="1"/>
</dbReference>
<evidence type="ECO:0000256" key="10">
    <source>
        <dbReference type="RuleBase" id="RU004504"/>
    </source>
</evidence>
<keyword evidence="12" id="KW-0032">Aminotransferase</keyword>
<keyword evidence="4 8" id="KW-0663">Pyridoxal phosphate</keyword>
<organism evidence="12 13">
    <name type="scientific">Vulcanimicrobium alpinum</name>
    <dbReference type="NCBI Taxonomy" id="3016050"/>
    <lineage>
        <taxon>Bacteria</taxon>
        <taxon>Bacillati</taxon>
        <taxon>Vulcanimicrobiota</taxon>
        <taxon>Vulcanimicrobiia</taxon>
        <taxon>Vulcanimicrobiales</taxon>
        <taxon>Vulcanimicrobiaceae</taxon>
        <taxon>Vulcanimicrobium</taxon>
    </lineage>
</organism>
<evidence type="ECO:0000256" key="2">
    <source>
        <dbReference type="ARBA" id="ARBA00009236"/>
    </source>
</evidence>
<reference evidence="12 13" key="1">
    <citation type="journal article" date="2022" name="ISME Commun">
        <title>Vulcanimicrobium alpinus gen. nov. sp. nov., the first cultivated representative of the candidate phylum 'Eremiobacterota', is a metabolically versatile aerobic anoxygenic phototroph.</title>
        <authorList>
            <person name="Yabe S."/>
            <person name="Muto K."/>
            <person name="Abe K."/>
            <person name="Yokota A."/>
            <person name="Staudigel H."/>
            <person name="Tebo B.M."/>
        </authorList>
    </citation>
    <scope>NUCLEOTIDE SEQUENCE [LARGE SCALE GENOMIC DNA]</scope>
    <source>
        <strain evidence="12 13">WC8-2</strain>
    </source>
</reference>
<dbReference type="PROSITE" id="PS00595">
    <property type="entry name" value="AA_TRANSFER_CLASS_5"/>
    <property type="match status" value="1"/>
</dbReference>
<dbReference type="EMBL" id="AP025523">
    <property type="protein sequence ID" value="BDE07880.1"/>
    <property type="molecule type" value="Genomic_DNA"/>
</dbReference>
<protein>
    <recommendedName>
        <fullName evidence="6">Tritium exchange subunit</fullName>
    </recommendedName>
</protein>
<dbReference type="GO" id="GO:0004760">
    <property type="term" value="F:L-serine-pyruvate transaminase activity"/>
    <property type="evidence" value="ECO:0007669"/>
    <property type="project" value="TreeGrafter"/>
</dbReference>
<dbReference type="GO" id="GO:0008453">
    <property type="term" value="F:alanine-glyoxylate transaminase activity"/>
    <property type="evidence" value="ECO:0007669"/>
    <property type="project" value="TreeGrafter"/>
</dbReference>
<feature type="domain" description="Aminotransferase class V" evidence="11">
    <location>
        <begin position="26"/>
        <end position="329"/>
    </location>
</feature>
<dbReference type="AlphaFoldDB" id="A0AAN1XYT8"/>
<keyword evidence="13" id="KW-1185">Reference proteome</keyword>
<evidence type="ECO:0000256" key="6">
    <source>
        <dbReference type="ARBA" id="ARBA00079151"/>
    </source>
</evidence>
<keyword evidence="12" id="KW-0808">Transferase</keyword>
<evidence type="ECO:0000256" key="9">
    <source>
        <dbReference type="RuleBase" id="RU004075"/>
    </source>
</evidence>
<dbReference type="FunFam" id="3.90.1150.10:FF:000031">
    <property type="entry name" value="Serine--glyoxylate aminotransferase"/>
    <property type="match status" value="1"/>
</dbReference>
<dbReference type="PIRSF" id="PIRSF000524">
    <property type="entry name" value="SPT"/>
    <property type="match status" value="1"/>
</dbReference>
<evidence type="ECO:0000256" key="8">
    <source>
        <dbReference type="PIRSR" id="PIRSR000524-50"/>
    </source>
</evidence>
<evidence type="ECO:0000256" key="5">
    <source>
        <dbReference type="ARBA" id="ARBA00054899"/>
    </source>
</evidence>
<proteinExistence type="inferred from homology"/>
<evidence type="ECO:0000259" key="11">
    <source>
        <dbReference type="Pfam" id="PF00266"/>
    </source>
</evidence>
<evidence type="ECO:0000313" key="13">
    <source>
        <dbReference type="Proteomes" id="UP001317532"/>
    </source>
</evidence>
<evidence type="ECO:0000256" key="3">
    <source>
        <dbReference type="ARBA" id="ARBA00011771"/>
    </source>
</evidence>
<comment type="function">
    <text evidence="5">Soluble hydrogenase catalyzes both production and consumption of hydrogen from suitable artificial electron donors or acceptors. This subunit catalyzes the tritium-exchange activity.</text>
</comment>
<evidence type="ECO:0000256" key="4">
    <source>
        <dbReference type="ARBA" id="ARBA00022898"/>
    </source>
</evidence>
<dbReference type="SUPFAM" id="SSF53383">
    <property type="entry name" value="PLP-dependent transferases"/>
    <property type="match status" value="1"/>
</dbReference>
<dbReference type="InterPro" id="IPR015422">
    <property type="entry name" value="PyrdxlP-dep_Trfase_small"/>
</dbReference>
<comment type="subunit">
    <text evidence="3">Heterodimer of a large and a small subunit.</text>
</comment>
<dbReference type="PANTHER" id="PTHR21152:SF40">
    <property type="entry name" value="ALANINE--GLYOXYLATE AMINOTRANSFERASE"/>
    <property type="match status" value="1"/>
</dbReference>
<dbReference type="RefSeq" id="WP_317995443.1">
    <property type="nucleotide sequence ID" value="NZ_AP025523.1"/>
</dbReference>
<dbReference type="Gene3D" id="3.90.1150.10">
    <property type="entry name" value="Aspartate Aminotransferase, domain 1"/>
    <property type="match status" value="1"/>
</dbReference>
<dbReference type="KEGG" id="vab:WPS_31560"/>
<dbReference type="InterPro" id="IPR024169">
    <property type="entry name" value="SP_NH2Trfase/AEP_transaminase"/>
</dbReference>
<feature type="modified residue" description="N6-(pyridoxal phosphate)lysine" evidence="8">
    <location>
        <position position="194"/>
    </location>
</feature>
<evidence type="ECO:0000256" key="1">
    <source>
        <dbReference type="ARBA" id="ARBA00001933"/>
    </source>
</evidence>
<dbReference type="Gene3D" id="3.40.640.10">
    <property type="entry name" value="Type I PLP-dependent aspartate aminotransferase-like (Major domain)"/>
    <property type="match status" value="1"/>
</dbReference>
<sequence length="390" mass="41225">MSKSLLFIPGPVTVAEPVLTATAQPMIDHRGPEFKALLERVARRMKPIFGTERAEVLLLGSSGTGGLEAAVANMFGAGDRILACPIGVFGERLIAIARTFGCDVDVLETAWGSGVDPQALRAKLESAAGERRYAGILLTHNETSTGSQNDLASLAAAIRGCGAYVVVDSVSGLAASDFRMDEWGFDIVVTASQKALAVPPGLAMVAVAPRAWERMDSNRAPRYYFDLKKARDFAALGQTPWTPPVSIVYGLDAALDEFERTGPRRVWERHARYARAIRACAEALGLEIFSAEGAHSVTVVAIRVPAGIDADAIRKRLRDDRGVVIGGGQGKLKGQIIRIGTMGDLSQTDVLGALGALEIALLDAGVSLHIGSGVQAALRVFLETEAPAAV</sequence>
<dbReference type="Proteomes" id="UP001317532">
    <property type="component" value="Chromosome"/>
</dbReference>
<dbReference type="PANTHER" id="PTHR21152">
    <property type="entry name" value="AMINOTRANSFERASE CLASS V"/>
    <property type="match status" value="1"/>
</dbReference>
<dbReference type="FunFam" id="3.40.640.10:FF:000054">
    <property type="entry name" value="Serine--glyoxylate aminotransferase"/>
    <property type="match status" value="1"/>
</dbReference>
<comment type="similarity">
    <text evidence="2 9">Belongs to the class-V pyridoxal-phosphate-dependent aminotransferase family.</text>
</comment>